<keyword evidence="4" id="KW-0500">Molybdenum</keyword>
<dbReference type="SUPFAM" id="SSF50692">
    <property type="entry name" value="ADC-like"/>
    <property type="match status" value="1"/>
</dbReference>
<dbReference type="AlphaFoldDB" id="A0A2K2UBF0"/>
<evidence type="ECO:0000256" key="7">
    <source>
        <dbReference type="ARBA" id="ARBA00023002"/>
    </source>
</evidence>
<comment type="cofactor">
    <cofactor evidence="1">
        <name>Mo-bis(molybdopterin guanine dinucleotide)</name>
        <dbReference type="ChEBI" id="CHEBI:60539"/>
    </cofactor>
</comment>
<evidence type="ECO:0000256" key="5">
    <source>
        <dbReference type="ARBA" id="ARBA00022723"/>
    </source>
</evidence>
<dbReference type="GO" id="GO:0043546">
    <property type="term" value="F:molybdopterin cofactor binding"/>
    <property type="evidence" value="ECO:0007669"/>
    <property type="project" value="InterPro"/>
</dbReference>
<dbReference type="Gene3D" id="2.20.25.90">
    <property type="entry name" value="ADC-like domains"/>
    <property type="match status" value="1"/>
</dbReference>
<dbReference type="Gene3D" id="2.40.40.20">
    <property type="match status" value="1"/>
</dbReference>
<dbReference type="InterPro" id="IPR006655">
    <property type="entry name" value="Mopterin_OxRdtase_prok_CS"/>
</dbReference>
<dbReference type="GO" id="GO:0051539">
    <property type="term" value="F:4 iron, 4 sulfur cluster binding"/>
    <property type="evidence" value="ECO:0007669"/>
    <property type="project" value="UniProtKB-KW"/>
</dbReference>
<keyword evidence="5" id="KW-0479">Metal-binding</keyword>
<dbReference type="InterPro" id="IPR019546">
    <property type="entry name" value="TAT_signal_bac_arc"/>
</dbReference>
<feature type="region of interest" description="Disordered" evidence="10">
    <location>
        <begin position="1"/>
        <end position="21"/>
    </location>
</feature>
<evidence type="ECO:0000256" key="6">
    <source>
        <dbReference type="ARBA" id="ARBA00022729"/>
    </source>
</evidence>
<comment type="caution">
    <text evidence="12">The sequence shown here is derived from an EMBL/GenBank/DDBJ whole genome shotgun (WGS) entry which is preliminary data.</text>
</comment>
<dbReference type="Gene3D" id="3.40.50.740">
    <property type="match status" value="2"/>
</dbReference>
<accession>A0A2K2UBF0</accession>
<keyword evidence="8" id="KW-0408">Iron</keyword>
<dbReference type="PROSITE" id="PS51669">
    <property type="entry name" value="4FE4S_MOW_BIS_MGD"/>
    <property type="match status" value="1"/>
</dbReference>
<dbReference type="Pfam" id="PF00384">
    <property type="entry name" value="Molybdopterin"/>
    <property type="match status" value="1"/>
</dbReference>
<dbReference type="InterPro" id="IPR006311">
    <property type="entry name" value="TAT_signal"/>
</dbReference>
<keyword evidence="6" id="KW-0732">Signal</keyword>
<sequence>MRHAHEHHHEPQPTGKEENDVNMSTINLSRRGFVKGTAALAAASAVAGSLTYKPVKAFANTPNAAVQGQAGEVYGHCRMCMLCGSCSFVATMKDGVVVNIEGDPDRANNAGTLCPRGKSAIMNVYNPHRIKAPMKRTNPEKGMEADPGWVEITWDEALDTAAEKIRECYDTDIRKLVQMYSFAPYESGHATLGIGLWAMALGTPNSSSTKGQMCAIHYGGCYTLSAFPTVNYDGVYCNYLVILGKSVGYDSGLAGGDARTFANCLRRGMKYVTVGPRASMEATRGEWVSAKLGSDLSLVYAWMHCMLYEIENGFDEPFVKNRTNSPYLIDANGDYVRGADGKPLIWDASSDSAKSHDDPSLADPALFGQYDVEGTPCQPAFQAFKESLEGFTPEWAEAYSTVPADKIREIANNLVKYASFGSTVEIDGQTLPLRPAAVIIGRGITNQEDGTLCDIYSRVLNMLLGNVGNPGGIISNMYCDYLPNELDGTTEPYFEAKTCTKFNWPPQGLDYADVFPHRHSTNTLMMRTMCDPEKYGFDYKPSVVVSCGSNPITVTADPEVAEQAMKSVDYVIYQGCYHMDEMAMLSDLLLPEHASLETHTCHLFPGNEGSATNIDPEFAASNRGVVVRKGMKPLFNTLDGNDQLIEIFDRMGLIDLWNETANENGCIGYAALTGFGQVPPAAVQFEDPAYKLEPGVKYTAEEMFDRCLKSAFGADKGLDHLDKVKMMPYNGFYGADVYPSHRNQDIRFTVYLEAQKRSGDFLIPKLREVQESGFDLEGTIKFPIDELRRRYTALPYWPENRQIDSAPAEFDLYGFNYRQPFYMFRMANMDQDPIRRDYSSKYMPDDNAILVNAKTAADKGIVEGDVITVESLFGTTKGRAHLTETVRPDSVGIGGARGRKTSWMGKDLLEDTSMNDLMSGDFGYIDPIHGGVIDTVRVKIYKA</sequence>
<dbReference type="GO" id="GO:0016491">
    <property type="term" value="F:oxidoreductase activity"/>
    <property type="evidence" value="ECO:0007669"/>
    <property type="project" value="UniProtKB-KW"/>
</dbReference>
<keyword evidence="7" id="KW-0560">Oxidoreductase</keyword>
<dbReference type="PANTHER" id="PTHR43742">
    <property type="entry name" value="TRIMETHYLAMINE-N-OXIDE REDUCTASE"/>
    <property type="match status" value="1"/>
</dbReference>
<keyword evidence="13" id="KW-1185">Reference proteome</keyword>
<dbReference type="GO" id="GO:0046872">
    <property type="term" value="F:metal ion binding"/>
    <property type="evidence" value="ECO:0007669"/>
    <property type="project" value="UniProtKB-KW"/>
</dbReference>
<dbReference type="SUPFAM" id="SSF53706">
    <property type="entry name" value="Formate dehydrogenase/DMSO reductase, domains 1-3"/>
    <property type="match status" value="1"/>
</dbReference>
<dbReference type="Pfam" id="PF04879">
    <property type="entry name" value="Molybdop_Fe4S4"/>
    <property type="match status" value="1"/>
</dbReference>
<comment type="similarity">
    <text evidence="2">Belongs to the prokaryotic molybdopterin-containing oxidoreductase family.</text>
</comment>
<dbReference type="InterPro" id="IPR009010">
    <property type="entry name" value="Asp_de-COase-like_dom_sf"/>
</dbReference>
<dbReference type="SMART" id="SM00926">
    <property type="entry name" value="Molybdop_Fe4S4"/>
    <property type="match status" value="1"/>
</dbReference>
<keyword evidence="3" id="KW-0004">4Fe-4S</keyword>
<dbReference type="PROSITE" id="PS51318">
    <property type="entry name" value="TAT"/>
    <property type="match status" value="1"/>
</dbReference>
<protein>
    <recommendedName>
        <fullName evidence="11">4Fe-4S Mo/W bis-MGD-type domain-containing protein</fullName>
    </recommendedName>
</protein>
<dbReference type="InterPro" id="IPR006963">
    <property type="entry name" value="Mopterin_OxRdtase_4Fe-4S_dom"/>
</dbReference>
<evidence type="ECO:0000313" key="13">
    <source>
        <dbReference type="Proteomes" id="UP000236197"/>
    </source>
</evidence>
<evidence type="ECO:0000256" key="4">
    <source>
        <dbReference type="ARBA" id="ARBA00022505"/>
    </source>
</evidence>
<dbReference type="NCBIfam" id="TIGR01409">
    <property type="entry name" value="TAT_signal_seq"/>
    <property type="match status" value="1"/>
</dbReference>
<dbReference type="Pfam" id="PF01568">
    <property type="entry name" value="Molydop_binding"/>
    <property type="match status" value="1"/>
</dbReference>
<evidence type="ECO:0000256" key="2">
    <source>
        <dbReference type="ARBA" id="ARBA00010312"/>
    </source>
</evidence>
<evidence type="ECO:0000256" key="8">
    <source>
        <dbReference type="ARBA" id="ARBA00023004"/>
    </source>
</evidence>
<dbReference type="PANTHER" id="PTHR43742:SF9">
    <property type="entry name" value="TETRATHIONATE REDUCTASE SUBUNIT A"/>
    <property type="match status" value="1"/>
</dbReference>
<evidence type="ECO:0000313" key="12">
    <source>
        <dbReference type="EMBL" id="PNV67655.1"/>
    </source>
</evidence>
<dbReference type="InterPro" id="IPR050612">
    <property type="entry name" value="Prok_Mopterin_Oxidored"/>
</dbReference>
<dbReference type="InterPro" id="IPR006657">
    <property type="entry name" value="MoPterin_dinucl-bd_dom"/>
</dbReference>
<dbReference type="InterPro" id="IPR006656">
    <property type="entry name" value="Mopterin_OxRdtase"/>
</dbReference>
<evidence type="ECO:0000256" key="10">
    <source>
        <dbReference type="SAM" id="MobiDB-lite"/>
    </source>
</evidence>
<evidence type="ECO:0000256" key="9">
    <source>
        <dbReference type="ARBA" id="ARBA00023014"/>
    </source>
</evidence>
<reference evidence="13" key="1">
    <citation type="submission" date="2018-01" db="EMBL/GenBank/DDBJ databases">
        <title>Rubneribacter badeniensis gen. nov., sp. nov., and Colonibacter rubneri, gen. nov., sp. nov., WGS of new members of the Eggerthellaceae.</title>
        <authorList>
            <person name="Danylec N."/>
            <person name="Stoll D.A."/>
            <person name="Doetsch A."/>
            <person name="Kulling S.E."/>
            <person name="Huch M."/>
        </authorList>
    </citation>
    <scope>NUCLEOTIDE SEQUENCE [LARGE SCALE GENOMIC DNA]</scope>
    <source>
        <strain evidence="13">ResAG-96</strain>
    </source>
</reference>
<organism evidence="12 13">
    <name type="scientific">Enteroscipio rubneri</name>
    <dbReference type="NCBI Taxonomy" id="2070686"/>
    <lineage>
        <taxon>Bacteria</taxon>
        <taxon>Bacillati</taxon>
        <taxon>Actinomycetota</taxon>
        <taxon>Coriobacteriia</taxon>
        <taxon>Eggerthellales</taxon>
        <taxon>Eggerthellaceae</taxon>
        <taxon>Enteroscipio</taxon>
    </lineage>
</organism>
<dbReference type="Proteomes" id="UP000236197">
    <property type="component" value="Unassembled WGS sequence"/>
</dbReference>
<evidence type="ECO:0000259" key="11">
    <source>
        <dbReference type="PROSITE" id="PS51669"/>
    </source>
</evidence>
<evidence type="ECO:0000256" key="3">
    <source>
        <dbReference type="ARBA" id="ARBA00022485"/>
    </source>
</evidence>
<proteinExistence type="inferred from homology"/>
<keyword evidence="9" id="KW-0411">Iron-sulfur</keyword>
<gene>
    <name evidence="12" type="ORF">C2L71_06300</name>
</gene>
<name>A0A2K2UBF0_9ACTN</name>
<dbReference type="PROSITE" id="PS00932">
    <property type="entry name" value="MOLYBDOPTERIN_PROK_3"/>
    <property type="match status" value="1"/>
</dbReference>
<dbReference type="Gene3D" id="3.40.228.10">
    <property type="entry name" value="Dimethylsulfoxide Reductase, domain 2"/>
    <property type="match status" value="1"/>
</dbReference>
<evidence type="ECO:0000256" key="1">
    <source>
        <dbReference type="ARBA" id="ARBA00001942"/>
    </source>
</evidence>
<dbReference type="EMBL" id="PPEK01000006">
    <property type="protein sequence ID" value="PNV67655.1"/>
    <property type="molecule type" value="Genomic_DNA"/>
</dbReference>
<feature type="compositionally biased region" description="Basic and acidic residues" evidence="10">
    <location>
        <begin position="7"/>
        <end position="19"/>
    </location>
</feature>
<dbReference type="OrthoDB" id="9796486at2"/>
<feature type="domain" description="4Fe-4S Mo/W bis-MGD-type" evidence="11">
    <location>
        <begin position="70"/>
        <end position="128"/>
    </location>
</feature>